<reference evidence="3" key="3">
    <citation type="submission" date="2020-10" db="EMBL/GenBank/DDBJ databases">
        <title>Enrichment of novel Verrucomicrobia, Bacteroidetes and Krumholzibacteria in an oxygen-limited, methane- and iron-fed bioreactor inoculated with Bothnian Sea sediments.</title>
        <authorList>
            <person name="Martins P.D."/>
            <person name="de Jong A."/>
            <person name="Lenstra W.K."/>
            <person name="van Helmond N.A.G.M."/>
            <person name="Slomp C.P."/>
            <person name="Jetten M.S.M."/>
            <person name="Welte C.U."/>
            <person name="Rasigraf O."/>
        </authorList>
    </citation>
    <scope>NUCLEOTIDE SEQUENCE</scope>
    <source>
        <strain evidence="3">MAG47</strain>
    </source>
</reference>
<dbReference type="Proteomes" id="UP000642265">
    <property type="component" value="Unassembled WGS sequence"/>
</dbReference>
<dbReference type="Proteomes" id="UP000441102">
    <property type="component" value="Unassembled WGS sequence"/>
</dbReference>
<sequence>MRLSSPIYHLKRLAKRLANDADIPLHEALDRVAAQEGYRSWSLLVNNTSAPVSAREIYGYLKSGSMVLIGARPGHGKTLLSLDIMIEAMRDGNYGLFFSLEYTETDIAGRFKALGVDRDNFRHLFRFDCSDAICADYMIAKLDAASAGTVVIVDYLQILDQKREKPDLSTQIAALRSFASKRRLTILCISQIDRSFDPAAKPCPGIEDVRLPNPLDLTLFDTCLFLNNGEIRVQSRDRMKTLENMTS</sequence>
<accession>A0A011UND0</accession>
<protein>
    <submittedName>
        <fullName evidence="2">AAA family ATPase</fullName>
    </submittedName>
</protein>
<dbReference type="PANTHER" id="PTHR30153:SF2">
    <property type="entry name" value="REPLICATIVE DNA HELICASE"/>
    <property type="match status" value="1"/>
</dbReference>
<dbReference type="RefSeq" id="WP_010657741.1">
    <property type="nucleotide sequence ID" value="NZ_CP044970.1"/>
</dbReference>
<evidence type="ECO:0000259" key="1">
    <source>
        <dbReference type="Pfam" id="PF06745"/>
    </source>
</evidence>
<feature type="domain" description="KaiC-like" evidence="1">
    <location>
        <begin position="59"/>
        <end position="133"/>
    </location>
</feature>
<evidence type="ECO:0000313" key="3">
    <source>
        <dbReference type="EMBL" id="MBE0559266.1"/>
    </source>
</evidence>
<dbReference type="NCBIfam" id="NF004629">
    <property type="entry name" value="PRK05973.1"/>
    <property type="match status" value="1"/>
</dbReference>
<dbReference type="EMBL" id="JACZKO010000002">
    <property type="protein sequence ID" value="MBE0559266.1"/>
    <property type="molecule type" value="Genomic_DNA"/>
</dbReference>
<dbReference type="GeneID" id="61318772"/>
<reference evidence="2 4" key="1">
    <citation type="submission" date="2019-09" db="EMBL/GenBank/DDBJ databases">
        <title>Taxonomic organization of the family Brucellaceae based on a phylogenomic approach.</title>
        <authorList>
            <person name="Leclercq S."/>
            <person name="Cloeckaert A."/>
            <person name="Zygmunt M.S."/>
        </authorList>
    </citation>
    <scope>NUCLEOTIDE SEQUENCE [LARGE SCALE GENOMIC DNA]</scope>
    <source>
        <strain evidence="2 4">CCUG 34461</strain>
    </source>
</reference>
<organism evidence="2 4">
    <name type="scientific">Brucella anthropi</name>
    <name type="common">Ochrobactrum anthropi</name>
    <dbReference type="NCBI Taxonomy" id="529"/>
    <lineage>
        <taxon>Bacteria</taxon>
        <taxon>Pseudomonadati</taxon>
        <taxon>Pseudomonadota</taxon>
        <taxon>Alphaproteobacteria</taxon>
        <taxon>Hyphomicrobiales</taxon>
        <taxon>Brucellaceae</taxon>
        <taxon>Brucella/Ochrobactrum group</taxon>
        <taxon>Brucella</taxon>
    </lineage>
</organism>
<dbReference type="SUPFAM" id="SSF52540">
    <property type="entry name" value="P-loop containing nucleoside triphosphate hydrolases"/>
    <property type="match status" value="1"/>
</dbReference>
<proteinExistence type="predicted"/>
<name>A0A011UND0_BRUAN</name>
<dbReference type="Gene3D" id="3.40.50.300">
    <property type="entry name" value="P-loop containing nucleotide triphosphate hydrolases"/>
    <property type="match status" value="1"/>
</dbReference>
<dbReference type="GO" id="GO:0003678">
    <property type="term" value="F:DNA helicase activity"/>
    <property type="evidence" value="ECO:0007669"/>
    <property type="project" value="TreeGrafter"/>
</dbReference>
<dbReference type="AlphaFoldDB" id="A0A011UND0"/>
<dbReference type="Pfam" id="PF06745">
    <property type="entry name" value="ATPase"/>
    <property type="match status" value="1"/>
</dbReference>
<gene>
    <name evidence="2" type="ORF">F9L06_06610</name>
    <name evidence="3" type="ORF">IH622_00330</name>
</gene>
<dbReference type="InterPro" id="IPR027417">
    <property type="entry name" value="P-loop_NTPase"/>
</dbReference>
<dbReference type="GO" id="GO:0005829">
    <property type="term" value="C:cytosol"/>
    <property type="evidence" value="ECO:0007669"/>
    <property type="project" value="TreeGrafter"/>
</dbReference>
<dbReference type="PANTHER" id="PTHR30153">
    <property type="entry name" value="REPLICATIVE DNA HELICASE DNAB"/>
    <property type="match status" value="1"/>
</dbReference>
<evidence type="ECO:0000313" key="4">
    <source>
        <dbReference type="Proteomes" id="UP000441102"/>
    </source>
</evidence>
<dbReference type="EMBL" id="WBWX01000002">
    <property type="protein sequence ID" value="KAB2801355.1"/>
    <property type="molecule type" value="Genomic_DNA"/>
</dbReference>
<comment type="caution">
    <text evidence="2">The sequence shown here is derived from an EMBL/GenBank/DDBJ whole genome shotgun (WGS) entry which is preliminary data.</text>
</comment>
<reference evidence="3" key="2">
    <citation type="submission" date="2020-09" db="EMBL/GenBank/DDBJ databases">
        <authorList>
            <person name="Dalcin Martins P."/>
        </authorList>
    </citation>
    <scope>NUCLEOTIDE SEQUENCE</scope>
    <source>
        <strain evidence="3">MAG47</strain>
    </source>
</reference>
<evidence type="ECO:0000313" key="2">
    <source>
        <dbReference type="EMBL" id="KAB2801355.1"/>
    </source>
</evidence>
<dbReference type="InterPro" id="IPR014774">
    <property type="entry name" value="KaiC-like_dom"/>
</dbReference>